<dbReference type="EMBL" id="CP040098">
    <property type="protein sequence ID" value="QCQ22175.1"/>
    <property type="molecule type" value="Genomic_DNA"/>
</dbReference>
<feature type="signal peptide" evidence="1">
    <location>
        <begin position="1"/>
        <end position="22"/>
    </location>
</feature>
<organism evidence="2 3">
    <name type="scientific">Desulfoglaeba alkanexedens ALDC</name>
    <dbReference type="NCBI Taxonomy" id="980445"/>
    <lineage>
        <taxon>Bacteria</taxon>
        <taxon>Pseudomonadati</taxon>
        <taxon>Thermodesulfobacteriota</taxon>
        <taxon>Syntrophobacteria</taxon>
        <taxon>Syntrophobacterales</taxon>
        <taxon>Syntrophobacteraceae</taxon>
        <taxon>Desulfoglaeba</taxon>
    </lineage>
</organism>
<reference evidence="2 3" key="2">
    <citation type="submission" date="2019-05" db="EMBL/GenBank/DDBJ databases">
        <authorList>
            <person name="Suflita J.M."/>
            <person name="Marks C.R."/>
        </authorList>
    </citation>
    <scope>NUCLEOTIDE SEQUENCE [LARGE SCALE GENOMIC DNA]</scope>
    <source>
        <strain evidence="2 3">ALDC</strain>
    </source>
</reference>
<name>A0A4P8L540_9BACT</name>
<accession>A0A4P8L540</accession>
<dbReference type="RefSeq" id="WP_137424144.1">
    <property type="nucleotide sequence ID" value="NZ_CP040098.1"/>
</dbReference>
<evidence type="ECO:0000313" key="3">
    <source>
        <dbReference type="Proteomes" id="UP000298602"/>
    </source>
</evidence>
<reference evidence="2 3" key="1">
    <citation type="submission" date="2019-05" db="EMBL/GenBank/DDBJ databases">
        <title>The Complete Genome Sequence of the n-alkane-degrading Desulfoglaeba alkanexedens ALDC reveals multiple alkylsuccinate synthase gene clusters.</title>
        <authorList>
            <person name="Callaghan A.V."/>
            <person name="Davidova I.A."/>
            <person name="Duncan K.E."/>
            <person name="Morris B."/>
            <person name="McInerney M.J."/>
        </authorList>
    </citation>
    <scope>NUCLEOTIDE SEQUENCE [LARGE SCALE GENOMIC DNA]</scope>
    <source>
        <strain evidence="2 3">ALDC</strain>
    </source>
</reference>
<dbReference type="Proteomes" id="UP000298602">
    <property type="component" value="Chromosome"/>
</dbReference>
<protein>
    <submittedName>
        <fullName evidence="2">DUF1573 domain-containing protein</fullName>
    </submittedName>
</protein>
<sequence>MLSSWIGCLVFFVTCTAMPVLAEDSPAVPAETKPAQTAQQPAGDAAPAVVIAEPEYEFGEIDEGGWIVHAFKVKNSGDAELKILNVRPG</sequence>
<feature type="chain" id="PRO_5020433756" evidence="1">
    <location>
        <begin position="23"/>
        <end position="89"/>
    </location>
</feature>
<gene>
    <name evidence="2" type="ORF">FDQ92_08390</name>
</gene>
<evidence type="ECO:0000256" key="1">
    <source>
        <dbReference type="SAM" id="SignalP"/>
    </source>
</evidence>
<keyword evidence="1" id="KW-0732">Signal</keyword>
<keyword evidence="3" id="KW-1185">Reference proteome</keyword>
<dbReference type="OrthoDB" id="5422813at2"/>
<evidence type="ECO:0000313" key="2">
    <source>
        <dbReference type="EMBL" id="QCQ22175.1"/>
    </source>
</evidence>
<proteinExistence type="predicted"/>
<dbReference type="AlphaFoldDB" id="A0A4P8L540"/>
<dbReference type="KEGG" id="dax:FDQ92_08390"/>